<feature type="compositionally biased region" description="Polar residues" evidence="1">
    <location>
        <begin position="50"/>
        <end position="60"/>
    </location>
</feature>
<organism evidence="2 3">
    <name type="scientific">Triangularia setosa</name>
    <dbReference type="NCBI Taxonomy" id="2587417"/>
    <lineage>
        <taxon>Eukaryota</taxon>
        <taxon>Fungi</taxon>
        <taxon>Dikarya</taxon>
        <taxon>Ascomycota</taxon>
        <taxon>Pezizomycotina</taxon>
        <taxon>Sordariomycetes</taxon>
        <taxon>Sordariomycetidae</taxon>
        <taxon>Sordariales</taxon>
        <taxon>Podosporaceae</taxon>
        <taxon>Triangularia</taxon>
    </lineage>
</organism>
<gene>
    <name evidence="2" type="ORF">QBC36DRAFT_94329</name>
</gene>
<name>A0AAN6WDW7_9PEZI</name>
<protein>
    <submittedName>
        <fullName evidence="2">Uncharacterized protein</fullName>
    </submittedName>
</protein>
<feature type="compositionally biased region" description="Polar residues" evidence="1">
    <location>
        <begin position="184"/>
        <end position="199"/>
    </location>
</feature>
<evidence type="ECO:0000256" key="1">
    <source>
        <dbReference type="SAM" id="MobiDB-lite"/>
    </source>
</evidence>
<feature type="compositionally biased region" description="Pro residues" evidence="1">
    <location>
        <begin position="147"/>
        <end position="157"/>
    </location>
</feature>
<reference evidence="2" key="1">
    <citation type="journal article" date="2023" name="Mol. Phylogenet. Evol.">
        <title>Genome-scale phylogeny and comparative genomics of the fungal order Sordariales.</title>
        <authorList>
            <person name="Hensen N."/>
            <person name="Bonometti L."/>
            <person name="Westerberg I."/>
            <person name="Brannstrom I.O."/>
            <person name="Guillou S."/>
            <person name="Cros-Aarteil S."/>
            <person name="Calhoun S."/>
            <person name="Haridas S."/>
            <person name="Kuo A."/>
            <person name="Mondo S."/>
            <person name="Pangilinan J."/>
            <person name="Riley R."/>
            <person name="LaButti K."/>
            <person name="Andreopoulos B."/>
            <person name="Lipzen A."/>
            <person name="Chen C."/>
            <person name="Yan M."/>
            <person name="Daum C."/>
            <person name="Ng V."/>
            <person name="Clum A."/>
            <person name="Steindorff A."/>
            <person name="Ohm R.A."/>
            <person name="Martin F."/>
            <person name="Silar P."/>
            <person name="Natvig D.O."/>
            <person name="Lalanne C."/>
            <person name="Gautier V."/>
            <person name="Ament-Velasquez S.L."/>
            <person name="Kruys A."/>
            <person name="Hutchinson M.I."/>
            <person name="Powell A.J."/>
            <person name="Barry K."/>
            <person name="Miller A.N."/>
            <person name="Grigoriev I.V."/>
            <person name="Debuchy R."/>
            <person name="Gladieux P."/>
            <person name="Hiltunen Thoren M."/>
            <person name="Johannesson H."/>
        </authorList>
    </citation>
    <scope>NUCLEOTIDE SEQUENCE</scope>
    <source>
        <strain evidence="2">CBS 892.96</strain>
    </source>
</reference>
<comment type="caution">
    <text evidence="2">The sequence shown here is derived from an EMBL/GenBank/DDBJ whole genome shotgun (WGS) entry which is preliminary data.</text>
</comment>
<feature type="compositionally biased region" description="Polar residues" evidence="1">
    <location>
        <begin position="15"/>
        <end position="42"/>
    </location>
</feature>
<accession>A0AAN6WDW7</accession>
<proteinExistence type="predicted"/>
<feature type="compositionally biased region" description="Low complexity" evidence="1">
    <location>
        <begin position="203"/>
        <end position="224"/>
    </location>
</feature>
<evidence type="ECO:0000313" key="3">
    <source>
        <dbReference type="Proteomes" id="UP001302321"/>
    </source>
</evidence>
<keyword evidence="3" id="KW-1185">Reference proteome</keyword>
<dbReference type="AlphaFoldDB" id="A0AAN6WDW7"/>
<reference evidence="2" key="2">
    <citation type="submission" date="2023-05" db="EMBL/GenBank/DDBJ databases">
        <authorList>
            <consortium name="Lawrence Berkeley National Laboratory"/>
            <person name="Steindorff A."/>
            <person name="Hensen N."/>
            <person name="Bonometti L."/>
            <person name="Westerberg I."/>
            <person name="Brannstrom I.O."/>
            <person name="Guillou S."/>
            <person name="Cros-Aarteil S."/>
            <person name="Calhoun S."/>
            <person name="Haridas S."/>
            <person name="Kuo A."/>
            <person name="Mondo S."/>
            <person name="Pangilinan J."/>
            <person name="Riley R."/>
            <person name="Labutti K."/>
            <person name="Andreopoulos B."/>
            <person name="Lipzen A."/>
            <person name="Chen C."/>
            <person name="Yanf M."/>
            <person name="Daum C."/>
            <person name="Ng V."/>
            <person name="Clum A."/>
            <person name="Ohm R."/>
            <person name="Martin F."/>
            <person name="Silar P."/>
            <person name="Natvig D."/>
            <person name="Lalanne C."/>
            <person name="Gautier V."/>
            <person name="Ament-Velasquez S.L."/>
            <person name="Kruys A."/>
            <person name="Hutchinson M.I."/>
            <person name="Powell A.J."/>
            <person name="Barry K."/>
            <person name="Miller A.N."/>
            <person name="Grigoriev I.V."/>
            <person name="Debuchy R."/>
            <person name="Gladieux P."/>
            <person name="Thoren M.H."/>
            <person name="Johannesson H."/>
        </authorList>
    </citation>
    <scope>NUCLEOTIDE SEQUENCE</scope>
    <source>
        <strain evidence="2">CBS 892.96</strain>
    </source>
</reference>
<evidence type="ECO:0000313" key="2">
    <source>
        <dbReference type="EMBL" id="KAK4178782.1"/>
    </source>
</evidence>
<dbReference type="EMBL" id="MU866130">
    <property type="protein sequence ID" value="KAK4178782.1"/>
    <property type="molecule type" value="Genomic_DNA"/>
</dbReference>
<feature type="region of interest" description="Disordered" evidence="1">
    <location>
        <begin position="1"/>
        <end position="118"/>
    </location>
</feature>
<feature type="compositionally biased region" description="Low complexity" evidence="1">
    <location>
        <begin position="162"/>
        <end position="178"/>
    </location>
</feature>
<feature type="region of interest" description="Disordered" evidence="1">
    <location>
        <begin position="141"/>
        <end position="254"/>
    </location>
</feature>
<dbReference type="Proteomes" id="UP001302321">
    <property type="component" value="Unassembled WGS sequence"/>
</dbReference>
<sequence length="354" mass="39339">MASRVKGWLDRRRSMSSLKASSPAPSDNATTYGADYNKSTPRNAGMNGGRYSTLSVSSRYSGGVPGRNLGPIEEDNNGGFLPYRPSVQSPPPPAASQYNLDYNRPGPTPVQYSAAPVPLKYSPPPASYVPPTQTFTQYLQPNDYQQQPPPPGTPPTPNSQHNSLRNLYTNSSSNTSSYGPGVNTPDTDYGSDNLSTTSRGGYPNHQPQHQQQPPPQAHQQNPNQLRPFTLKKFQPQPPKNSLPKPSDFAQQAKASPLEIQRCIKLLRALFKLRMKIWSAQESHWSTHPKTIENMAQADDLLRDIQNMVGDWQNSIAKGQMYWDEEERMELQLIVDNLRMLRPYGMGGGGGFRQQ</sequence>